<feature type="binding site" evidence="9">
    <location>
        <begin position="61"/>
        <end position="70"/>
    </location>
    <ligand>
        <name>substrate</name>
    </ligand>
</feature>
<feature type="active site" description="For OMPdecase activity" evidence="10">
    <location>
        <position position="63"/>
    </location>
</feature>
<comment type="catalytic activity">
    <reaction evidence="7 9 12">
        <text>orotidine 5'-phosphate + H(+) = UMP + CO2</text>
        <dbReference type="Rhea" id="RHEA:11596"/>
        <dbReference type="ChEBI" id="CHEBI:15378"/>
        <dbReference type="ChEBI" id="CHEBI:16526"/>
        <dbReference type="ChEBI" id="CHEBI:57538"/>
        <dbReference type="ChEBI" id="CHEBI:57865"/>
        <dbReference type="EC" id="4.1.1.23"/>
    </reaction>
</comment>
<dbReference type="AlphaFoldDB" id="A0A1E5L3S4"/>
<evidence type="ECO:0000259" key="13">
    <source>
        <dbReference type="SMART" id="SM00934"/>
    </source>
</evidence>
<evidence type="ECO:0000256" key="4">
    <source>
        <dbReference type="ARBA" id="ARBA00022793"/>
    </source>
</evidence>
<feature type="binding site" evidence="9 11">
    <location>
        <position position="216"/>
    </location>
    <ligand>
        <name>substrate</name>
    </ligand>
</feature>
<feature type="domain" description="Orotidine 5'-phosphate decarboxylase" evidence="13">
    <location>
        <begin position="6"/>
        <end position="232"/>
    </location>
</feature>
<dbReference type="PROSITE" id="PS00156">
    <property type="entry name" value="OMPDECASE"/>
    <property type="match status" value="1"/>
</dbReference>
<keyword evidence="6 9" id="KW-0456">Lyase</keyword>
<dbReference type="PANTHER" id="PTHR32119:SF2">
    <property type="entry name" value="OROTIDINE 5'-PHOSPHATE DECARBOXYLASE"/>
    <property type="match status" value="1"/>
</dbReference>
<keyword evidence="4 9" id="KW-0210">Decarboxylase</keyword>
<dbReference type="EMBL" id="MJAT01000036">
    <property type="protein sequence ID" value="OEH84736.1"/>
    <property type="molecule type" value="Genomic_DNA"/>
</dbReference>
<dbReference type="CDD" id="cd04725">
    <property type="entry name" value="OMP_decarboxylase_like"/>
    <property type="match status" value="1"/>
</dbReference>
<dbReference type="GO" id="GO:0006207">
    <property type="term" value="P:'de novo' pyrimidine nucleobase biosynthetic process"/>
    <property type="evidence" value="ECO:0007669"/>
    <property type="project" value="InterPro"/>
</dbReference>
<name>A0A1E5L3S4_9FIRM</name>
<dbReference type="InterPro" id="IPR014732">
    <property type="entry name" value="OMPdecase"/>
</dbReference>
<dbReference type="FunFam" id="3.20.20.70:FF:000015">
    <property type="entry name" value="Orotidine 5'-phosphate decarboxylase"/>
    <property type="match status" value="1"/>
</dbReference>
<comment type="caution">
    <text evidence="14">The sequence shown here is derived from an EMBL/GenBank/DDBJ whole genome shotgun (WGS) entry which is preliminary data.</text>
</comment>
<evidence type="ECO:0000256" key="10">
    <source>
        <dbReference type="PIRSR" id="PIRSR614732-1"/>
    </source>
</evidence>
<feature type="active site" description="For OMPdecase activity" evidence="10">
    <location>
        <position position="66"/>
    </location>
</feature>
<dbReference type="GO" id="GO:0004590">
    <property type="term" value="F:orotidine-5'-phosphate decarboxylase activity"/>
    <property type="evidence" value="ECO:0007669"/>
    <property type="project" value="UniProtKB-UniRule"/>
</dbReference>
<dbReference type="NCBIfam" id="TIGR01740">
    <property type="entry name" value="pyrF"/>
    <property type="match status" value="1"/>
</dbReference>
<feature type="active site" description="Proton donor" evidence="9">
    <location>
        <position position="63"/>
    </location>
</feature>
<feature type="binding site" evidence="9 11">
    <location>
        <position position="187"/>
    </location>
    <ligand>
        <name>substrate</name>
    </ligand>
</feature>
<keyword evidence="15" id="KW-1185">Reference proteome</keyword>
<feature type="binding site" evidence="9 11">
    <location>
        <position position="217"/>
    </location>
    <ligand>
        <name>substrate</name>
    </ligand>
</feature>
<evidence type="ECO:0000256" key="9">
    <source>
        <dbReference type="HAMAP-Rule" id="MF_01200"/>
    </source>
</evidence>
<reference evidence="14 15" key="1">
    <citation type="submission" date="2016-09" db="EMBL/GenBank/DDBJ databases">
        <title>Desulfuribacillus arsenicus sp. nov., an obligately anaerobic, dissimilatory arsenic- and antimonate-reducing bacterium isolated from anoxic sediments.</title>
        <authorList>
            <person name="Abin C.A."/>
            <person name="Hollibaugh J.T."/>
        </authorList>
    </citation>
    <scope>NUCLEOTIDE SEQUENCE [LARGE SCALE GENOMIC DNA]</scope>
    <source>
        <strain evidence="14 15">MLFW-2</strain>
    </source>
</reference>
<proteinExistence type="inferred from homology"/>
<organism evidence="14 15">
    <name type="scientific">Desulfuribacillus stibiiarsenatis</name>
    <dbReference type="NCBI Taxonomy" id="1390249"/>
    <lineage>
        <taxon>Bacteria</taxon>
        <taxon>Bacillati</taxon>
        <taxon>Bacillota</taxon>
        <taxon>Desulfuribacillia</taxon>
        <taxon>Desulfuribacillales</taxon>
        <taxon>Desulfuribacillaceae</taxon>
        <taxon>Desulfuribacillus</taxon>
    </lineage>
</organism>
<dbReference type="Proteomes" id="UP000095255">
    <property type="component" value="Unassembled WGS sequence"/>
</dbReference>
<dbReference type="InterPro" id="IPR018089">
    <property type="entry name" value="OMPdecase_AS"/>
</dbReference>
<dbReference type="STRING" id="1390249.BHU72_07840"/>
<feature type="active site" description="For OMPdecase activity" evidence="10">
    <location>
        <position position="61"/>
    </location>
</feature>
<dbReference type="NCBIfam" id="NF001273">
    <property type="entry name" value="PRK00230.1"/>
    <property type="match status" value="1"/>
</dbReference>
<sequence>MKPAERIIVALDTPNPAIALDIAKEISPVIRRVKVGMELYYSEGPSIVNELSSLGMEVFVDLKIHDIPNTAIGAAKSLTRHGVWMWNVHVAGGLLMMQKAKEAAQEISNQLNIPMPIVIGVTQLTSTSQNIMNQYIGIPGEVKDCVVRYAKLAKQAGLDGVVASAQEVPFIKEACGKEFLTITPGIRMSNSEVHDQVRITTPRQAMDLGTDYMVIGRNITDASNRLQAAKDIIQSMK</sequence>
<dbReference type="OrthoDB" id="9806203at2"/>
<gene>
    <name evidence="9" type="primary">pyrF</name>
    <name evidence="14" type="ORF">BHU72_07840</name>
</gene>
<evidence type="ECO:0000256" key="8">
    <source>
        <dbReference type="ARBA" id="ARBA00061012"/>
    </source>
</evidence>
<dbReference type="SUPFAM" id="SSF51366">
    <property type="entry name" value="Ribulose-phoshate binding barrel"/>
    <property type="match status" value="1"/>
</dbReference>
<evidence type="ECO:0000256" key="7">
    <source>
        <dbReference type="ARBA" id="ARBA00049157"/>
    </source>
</evidence>
<dbReference type="GO" id="GO:0044205">
    <property type="term" value="P:'de novo' UMP biosynthetic process"/>
    <property type="evidence" value="ECO:0007669"/>
    <property type="project" value="UniProtKB-UniRule"/>
</dbReference>
<feature type="binding site" evidence="9 11">
    <location>
        <position position="34"/>
    </location>
    <ligand>
        <name>substrate</name>
    </ligand>
</feature>
<dbReference type="HAMAP" id="MF_01200_B">
    <property type="entry name" value="OMPdecase_type1_B"/>
    <property type="match status" value="1"/>
</dbReference>
<feature type="binding site" evidence="9 11">
    <location>
        <position position="12"/>
    </location>
    <ligand>
        <name>substrate</name>
    </ligand>
</feature>
<dbReference type="UniPathway" id="UPA00070">
    <property type="reaction ID" value="UER00120"/>
</dbReference>
<evidence type="ECO:0000256" key="2">
    <source>
        <dbReference type="ARBA" id="ARBA00004861"/>
    </source>
</evidence>
<feature type="binding site" evidence="9 11">
    <location>
        <position position="196"/>
    </location>
    <ligand>
        <name>substrate</name>
    </ligand>
</feature>
<evidence type="ECO:0000256" key="6">
    <source>
        <dbReference type="ARBA" id="ARBA00023239"/>
    </source>
</evidence>
<dbReference type="Gene3D" id="3.20.20.70">
    <property type="entry name" value="Aldolase class I"/>
    <property type="match status" value="1"/>
</dbReference>
<comment type="similarity">
    <text evidence="8 9">Belongs to the OMP decarboxylase family. Type 1 subfamily.</text>
</comment>
<comment type="subunit">
    <text evidence="3 9">Homodimer.</text>
</comment>
<dbReference type="Pfam" id="PF00215">
    <property type="entry name" value="OMPdecase"/>
    <property type="match status" value="1"/>
</dbReference>
<dbReference type="SMART" id="SM00934">
    <property type="entry name" value="OMPdecase"/>
    <property type="match status" value="1"/>
</dbReference>
<dbReference type="InterPro" id="IPR001754">
    <property type="entry name" value="OMPdeCOase_dom"/>
</dbReference>
<dbReference type="EC" id="4.1.1.23" evidence="9"/>
<feature type="binding site" evidence="9 11">
    <location>
        <position position="125"/>
    </location>
    <ligand>
        <name>substrate</name>
    </ligand>
</feature>
<evidence type="ECO:0000256" key="5">
    <source>
        <dbReference type="ARBA" id="ARBA00022975"/>
    </source>
</evidence>
<accession>A0A1E5L3S4</accession>
<dbReference type="PANTHER" id="PTHR32119">
    <property type="entry name" value="OROTIDINE 5'-PHOSPHATE DECARBOXYLASE"/>
    <property type="match status" value="1"/>
</dbReference>
<evidence type="ECO:0000313" key="14">
    <source>
        <dbReference type="EMBL" id="OEH84736.1"/>
    </source>
</evidence>
<evidence type="ECO:0000256" key="11">
    <source>
        <dbReference type="PIRSR" id="PIRSR614732-2"/>
    </source>
</evidence>
<evidence type="ECO:0000313" key="15">
    <source>
        <dbReference type="Proteomes" id="UP000095255"/>
    </source>
</evidence>
<dbReference type="InterPro" id="IPR047596">
    <property type="entry name" value="OMPdecase_bac"/>
</dbReference>
<comment type="function">
    <text evidence="1 9">Catalyzes the decarboxylation of orotidine 5'-monophosphate (OMP) to uridine 5'-monophosphate (UMP).</text>
</comment>
<evidence type="ECO:0000256" key="3">
    <source>
        <dbReference type="ARBA" id="ARBA00011738"/>
    </source>
</evidence>
<dbReference type="GO" id="GO:0005829">
    <property type="term" value="C:cytosol"/>
    <property type="evidence" value="ECO:0007669"/>
    <property type="project" value="TreeGrafter"/>
</dbReference>
<evidence type="ECO:0000256" key="1">
    <source>
        <dbReference type="ARBA" id="ARBA00002356"/>
    </source>
</evidence>
<dbReference type="InterPro" id="IPR013785">
    <property type="entry name" value="Aldolase_TIM"/>
</dbReference>
<keyword evidence="5 9" id="KW-0665">Pyrimidine biosynthesis</keyword>
<protein>
    <recommendedName>
        <fullName evidence="9">Orotidine 5'-phosphate decarboxylase</fullName>
        <ecNumber evidence="9">4.1.1.23</ecNumber>
    </recommendedName>
    <alternativeName>
        <fullName evidence="9">OMP decarboxylase</fullName>
        <shortName evidence="9">OMPDCase</shortName>
        <shortName evidence="9">OMPdecase</shortName>
    </alternativeName>
</protein>
<dbReference type="RefSeq" id="WP_069702835.1">
    <property type="nucleotide sequence ID" value="NZ_MJAT01000036.1"/>
</dbReference>
<evidence type="ECO:0000256" key="12">
    <source>
        <dbReference type="RuleBase" id="RU000512"/>
    </source>
</evidence>
<dbReference type="InterPro" id="IPR011060">
    <property type="entry name" value="RibuloseP-bd_barrel"/>
</dbReference>
<comment type="pathway">
    <text evidence="2 9 12">Pyrimidine metabolism; UMP biosynthesis via de novo pathway; UMP from orotate: step 2/2.</text>
</comment>